<sequence length="84" mass="8958">MRNPLTSNNLVLGMTAASNFAVEAMMWAAPAAGAPVFAYPNLATLAPPQSDSCVTGSGQSIPPVVPQPPRPRRSLSFRRMRLHL</sequence>
<feature type="compositionally biased region" description="Polar residues" evidence="1">
    <location>
        <begin position="48"/>
        <end position="60"/>
    </location>
</feature>
<dbReference type="InParanoid" id="A0A5C3P073"/>
<reference evidence="2 3" key="1">
    <citation type="journal article" date="2019" name="Nat. Ecol. Evol.">
        <title>Megaphylogeny resolves global patterns of mushroom evolution.</title>
        <authorList>
            <person name="Varga T."/>
            <person name="Krizsan K."/>
            <person name="Foldi C."/>
            <person name="Dima B."/>
            <person name="Sanchez-Garcia M."/>
            <person name="Sanchez-Ramirez S."/>
            <person name="Szollosi G.J."/>
            <person name="Szarkandi J.G."/>
            <person name="Papp V."/>
            <person name="Albert L."/>
            <person name="Andreopoulos W."/>
            <person name="Angelini C."/>
            <person name="Antonin V."/>
            <person name="Barry K.W."/>
            <person name="Bougher N.L."/>
            <person name="Buchanan P."/>
            <person name="Buyck B."/>
            <person name="Bense V."/>
            <person name="Catcheside P."/>
            <person name="Chovatia M."/>
            <person name="Cooper J."/>
            <person name="Damon W."/>
            <person name="Desjardin D."/>
            <person name="Finy P."/>
            <person name="Geml J."/>
            <person name="Haridas S."/>
            <person name="Hughes K."/>
            <person name="Justo A."/>
            <person name="Karasinski D."/>
            <person name="Kautmanova I."/>
            <person name="Kiss B."/>
            <person name="Kocsube S."/>
            <person name="Kotiranta H."/>
            <person name="LaButti K.M."/>
            <person name="Lechner B.E."/>
            <person name="Liimatainen K."/>
            <person name="Lipzen A."/>
            <person name="Lukacs Z."/>
            <person name="Mihaltcheva S."/>
            <person name="Morgado L.N."/>
            <person name="Niskanen T."/>
            <person name="Noordeloos M.E."/>
            <person name="Ohm R.A."/>
            <person name="Ortiz-Santana B."/>
            <person name="Ovrebo C."/>
            <person name="Racz N."/>
            <person name="Riley R."/>
            <person name="Savchenko A."/>
            <person name="Shiryaev A."/>
            <person name="Soop K."/>
            <person name="Spirin V."/>
            <person name="Szebenyi C."/>
            <person name="Tomsovsky M."/>
            <person name="Tulloss R.E."/>
            <person name="Uehling J."/>
            <person name="Grigoriev I.V."/>
            <person name="Vagvolgyi C."/>
            <person name="Papp T."/>
            <person name="Martin F.M."/>
            <person name="Miettinen O."/>
            <person name="Hibbett D.S."/>
            <person name="Nagy L.G."/>
        </authorList>
    </citation>
    <scope>NUCLEOTIDE SEQUENCE [LARGE SCALE GENOMIC DNA]</scope>
    <source>
        <strain evidence="2 3">HHB13444</strain>
    </source>
</reference>
<evidence type="ECO:0000313" key="2">
    <source>
        <dbReference type="EMBL" id="TFK82891.1"/>
    </source>
</evidence>
<accession>A0A5C3P073</accession>
<dbReference type="Proteomes" id="UP000308197">
    <property type="component" value="Unassembled WGS sequence"/>
</dbReference>
<evidence type="ECO:0000313" key="3">
    <source>
        <dbReference type="Proteomes" id="UP000308197"/>
    </source>
</evidence>
<dbReference type="EMBL" id="ML211440">
    <property type="protein sequence ID" value="TFK82891.1"/>
    <property type="molecule type" value="Genomic_DNA"/>
</dbReference>
<protein>
    <submittedName>
        <fullName evidence="2">Uncharacterized protein</fullName>
    </submittedName>
</protein>
<dbReference type="AlphaFoldDB" id="A0A5C3P073"/>
<keyword evidence="3" id="KW-1185">Reference proteome</keyword>
<gene>
    <name evidence="2" type="ORF">K466DRAFT_590188</name>
</gene>
<organism evidence="2 3">
    <name type="scientific">Polyporus arcularius HHB13444</name>
    <dbReference type="NCBI Taxonomy" id="1314778"/>
    <lineage>
        <taxon>Eukaryota</taxon>
        <taxon>Fungi</taxon>
        <taxon>Dikarya</taxon>
        <taxon>Basidiomycota</taxon>
        <taxon>Agaricomycotina</taxon>
        <taxon>Agaricomycetes</taxon>
        <taxon>Polyporales</taxon>
        <taxon>Polyporaceae</taxon>
        <taxon>Polyporus</taxon>
    </lineage>
</organism>
<name>A0A5C3P073_9APHY</name>
<proteinExistence type="predicted"/>
<evidence type="ECO:0000256" key="1">
    <source>
        <dbReference type="SAM" id="MobiDB-lite"/>
    </source>
</evidence>
<feature type="region of interest" description="Disordered" evidence="1">
    <location>
        <begin position="48"/>
        <end position="84"/>
    </location>
</feature>
<feature type="compositionally biased region" description="Basic residues" evidence="1">
    <location>
        <begin position="70"/>
        <end position="84"/>
    </location>
</feature>